<accession>A0AAJ7STP8</accession>
<dbReference type="PANTHER" id="PTHR13060:SF0">
    <property type="entry name" value="PROTEIN ECDYSONELESS HOMOLOG"/>
    <property type="match status" value="1"/>
</dbReference>
<dbReference type="KEGG" id="pmrn:116940173"/>
<feature type="region of interest" description="Disordered" evidence="1">
    <location>
        <begin position="437"/>
        <end position="471"/>
    </location>
</feature>
<feature type="region of interest" description="Disordered" evidence="1">
    <location>
        <begin position="516"/>
        <end position="577"/>
    </location>
</feature>
<evidence type="ECO:0000313" key="2">
    <source>
        <dbReference type="Proteomes" id="UP001318040"/>
    </source>
</evidence>
<feature type="compositionally biased region" description="Basic and acidic residues" evidence="1">
    <location>
        <begin position="446"/>
        <end position="467"/>
    </location>
</feature>
<sequence>MALPASQRRVEDAVQYRVFLLTPHGGQGDPPPPETEAKLRGCLERVRGALAPLVCGYIWQEQRFALRVRPGRDGIPAHLYGQTTFGDNVEDEWFVVFLVREITRLIPEAVAWLEDTDGQFLLIEAAHHLPRWLNPDTSENRVFFYRGELHILPLPRTPGDVGRLPVGTPSVESALALLAQRGHDFLADEPIRRAVGKRIDGYPGRARESEHRARCVLPLGVAGVLRRRPGLVAPAVRAFYLREPGDLRACRSFRTFPPGASVLALVTFTRCLYAQLSQQRFDPDRRSGFQLPPPSDPTYREHSLGMKLAHGFEILCSRCALPPGDTGSERPVSSDPRWQTFRQSLVDGGYFKGELQGSRRYRELLQAAETYFTQSLSEPASDEVQPGEEVLLVLREVTLSEEELRHKEETLPPDDDDSWMDLTPDQLDHMLEEKEASCKRMNGRGGARERKQKERKEVPGEEPRGEDSYDLSAVASSMKAFISKVSSLEGAELPRLEDERPVRLDVDAFMAALHKLTGPVMNEEGADRSGSDDGASDDDDDDDDDDLDWDDCDDGDDAEEWEGDDGGAGGGVTGLNDLKGLRDYMEQMDRELAATNVGKSFERQPPAQQQRRGTVGGPAGVHRGQPHTGTARGPGDHRDASDNPRAASSVGADDLRPVDVDLNLVKNLLESFSSQDGLAGPASTLLHSMGLRLPHDSRDDDPS</sequence>
<organism evidence="2 3">
    <name type="scientific">Petromyzon marinus</name>
    <name type="common">Sea lamprey</name>
    <dbReference type="NCBI Taxonomy" id="7757"/>
    <lineage>
        <taxon>Eukaryota</taxon>
        <taxon>Metazoa</taxon>
        <taxon>Chordata</taxon>
        <taxon>Craniata</taxon>
        <taxon>Vertebrata</taxon>
        <taxon>Cyclostomata</taxon>
        <taxon>Hyperoartia</taxon>
        <taxon>Petromyzontiformes</taxon>
        <taxon>Petromyzontidae</taxon>
        <taxon>Petromyzon</taxon>
    </lineage>
</organism>
<dbReference type="Pfam" id="PF07093">
    <property type="entry name" value="SGT1"/>
    <property type="match status" value="1"/>
</dbReference>
<feature type="compositionally biased region" description="Acidic residues" evidence="1">
    <location>
        <begin position="534"/>
        <end position="565"/>
    </location>
</feature>
<gene>
    <name evidence="3" type="primary">ECD</name>
</gene>
<evidence type="ECO:0000256" key="1">
    <source>
        <dbReference type="SAM" id="MobiDB-lite"/>
    </source>
</evidence>
<keyword evidence="2" id="KW-1185">Reference proteome</keyword>
<dbReference type="CTD" id="11319"/>
<reference evidence="3" key="1">
    <citation type="submission" date="2025-08" db="UniProtKB">
        <authorList>
            <consortium name="RefSeq"/>
        </authorList>
    </citation>
    <scope>IDENTIFICATION</scope>
    <source>
        <tissue evidence="3">Sperm</tissue>
    </source>
</reference>
<feature type="region of interest" description="Disordered" evidence="1">
    <location>
        <begin position="403"/>
        <end position="423"/>
    </location>
</feature>
<feature type="region of interest" description="Disordered" evidence="1">
    <location>
        <begin position="590"/>
        <end position="657"/>
    </location>
</feature>
<protein>
    <submittedName>
        <fullName evidence="3">Protein ecdysoneless homolog isoform X1</fullName>
    </submittedName>
</protein>
<dbReference type="RefSeq" id="XP_032805421.1">
    <property type="nucleotide sequence ID" value="XM_032949530.1"/>
</dbReference>
<evidence type="ECO:0000313" key="3">
    <source>
        <dbReference type="RefSeq" id="XP_032805421.1"/>
    </source>
</evidence>
<dbReference type="PANTHER" id="PTHR13060">
    <property type="entry name" value="SGT1 PROTEIN HSGT1 SUPPRESSOR OF GCR2"/>
    <property type="match status" value="1"/>
</dbReference>
<proteinExistence type="predicted"/>
<dbReference type="Proteomes" id="UP001318040">
    <property type="component" value="Chromosome 8"/>
</dbReference>
<name>A0AAJ7STP8_PETMA</name>
<dbReference type="InterPro" id="IPR010770">
    <property type="entry name" value="Ecd"/>
</dbReference>
<dbReference type="AlphaFoldDB" id="A0AAJ7STP8"/>
<dbReference type="GO" id="GO:0005634">
    <property type="term" value="C:nucleus"/>
    <property type="evidence" value="ECO:0007669"/>
    <property type="project" value="TreeGrafter"/>
</dbReference>